<evidence type="ECO:0000256" key="1">
    <source>
        <dbReference type="SAM" id="SignalP"/>
    </source>
</evidence>
<organism evidence="3 4">
    <name type="scientific">Gillisia lutea</name>
    <dbReference type="NCBI Taxonomy" id="2909668"/>
    <lineage>
        <taxon>Bacteria</taxon>
        <taxon>Pseudomonadati</taxon>
        <taxon>Bacteroidota</taxon>
        <taxon>Flavobacteriia</taxon>
        <taxon>Flavobacteriales</taxon>
        <taxon>Flavobacteriaceae</taxon>
        <taxon>Gillisia</taxon>
    </lineage>
</organism>
<proteinExistence type="predicted"/>
<dbReference type="Gene3D" id="3.30.1150.10">
    <property type="match status" value="1"/>
</dbReference>
<sequence length="138" mass="15297">MKHLLIIAIIFTFTSTLQAQEGVNVKGNTISSAEIAPVWPGCETSELSSKDCFNKMLAVHIKENFKYPKDSNGKFIQGKSTITFFIDETGKATKISAEGPKKAINDEVIRIVKLFPVMKPGIRGGKPVTIKYKMPFNF</sequence>
<dbReference type="EMBL" id="JAKGTH010000009">
    <property type="protein sequence ID" value="MCF4101955.1"/>
    <property type="molecule type" value="Genomic_DNA"/>
</dbReference>
<dbReference type="RefSeq" id="WP_236134105.1">
    <property type="nucleotide sequence ID" value="NZ_JAKGTH010000009.1"/>
</dbReference>
<gene>
    <name evidence="3" type="ORF">L1I30_09780</name>
</gene>
<feature type="signal peptide" evidence="1">
    <location>
        <begin position="1"/>
        <end position="19"/>
    </location>
</feature>
<protein>
    <submittedName>
        <fullName evidence="3">Energy transducer TonB</fullName>
    </submittedName>
</protein>
<name>A0ABS9EJG7_9FLAO</name>
<evidence type="ECO:0000313" key="3">
    <source>
        <dbReference type="EMBL" id="MCF4101955.1"/>
    </source>
</evidence>
<dbReference type="Proteomes" id="UP001179363">
    <property type="component" value="Unassembled WGS sequence"/>
</dbReference>
<dbReference type="SUPFAM" id="SSF74653">
    <property type="entry name" value="TolA/TonB C-terminal domain"/>
    <property type="match status" value="1"/>
</dbReference>
<reference evidence="3" key="1">
    <citation type="submission" date="2022-01" db="EMBL/GenBank/DDBJ databases">
        <title>Gillisia lutea sp. nov., isolated from marine plastic residues from the Malvarosa beach (Valencia, Spain).</title>
        <authorList>
            <person name="Vidal-Verdu A."/>
            <person name="Molina-Menor E."/>
            <person name="Satari L."/>
            <person name="Pascual J."/>
            <person name="Pereto J."/>
            <person name="Porcar M."/>
        </authorList>
    </citation>
    <scope>NUCLEOTIDE SEQUENCE</scope>
    <source>
        <strain evidence="3">M10.2A</strain>
    </source>
</reference>
<dbReference type="Pfam" id="PF03544">
    <property type="entry name" value="TonB_C"/>
    <property type="match status" value="1"/>
</dbReference>
<feature type="domain" description="TonB C-terminal" evidence="2">
    <location>
        <begin position="64"/>
        <end position="138"/>
    </location>
</feature>
<dbReference type="InterPro" id="IPR037682">
    <property type="entry name" value="TonB_C"/>
</dbReference>
<keyword evidence="1" id="KW-0732">Signal</keyword>
<evidence type="ECO:0000313" key="4">
    <source>
        <dbReference type="Proteomes" id="UP001179363"/>
    </source>
</evidence>
<comment type="caution">
    <text evidence="3">The sequence shown here is derived from an EMBL/GenBank/DDBJ whole genome shotgun (WGS) entry which is preliminary data.</text>
</comment>
<keyword evidence="4" id="KW-1185">Reference proteome</keyword>
<feature type="chain" id="PRO_5047095915" evidence="1">
    <location>
        <begin position="20"/>
        <end position="138"/>
    </location>
</feature>
<evidence type="ECO:0000259" key="2">
    <source>
        <dbReference type="Pfam" id="PF03544"/>
    </source>
</evidence>
<accession>A0ABS9EJG7</accession>